<dbReference type="EMBL" id="JABSNM010000008">
    <property type="protein sequence ID" value="NRT56309.1"/>
    <property type="molecule type" value="Genomic_DNA"/>
</dbReference>
<accession>A0ABX2G2M7</accession>
<keyword evidence="2 8" id="KW-0436">Ligase</keyword>
<evidence type="ECO:0000313" key="8">
    <source>
        <dbReference type="EMBL" id="NRT56309.1"/>
    </source>
</evidence>
<gene>
    <name evidence="8" type="ORF">HNQ01_002052</name>
</gene>
<dbReference type="InterPro" id="IPR000873">
    <property type="entry name" value="AMP-dep_synth/lig_dom"/>
</dbReference>
<dbReference type="NCBIfam" id="NF002937">
    <property type="entry name" value="PRK03584.1"/>
    <property type="match status" value="1"/>
</dbReference>
<dbReference type="InterPro" id="IPR032387">
    <property type="entry name" value="ACAS_N"/>
</dbReference>
<dbReference type="Pfam" id="PF13193">
    <property type="entry name" value="AMP-binding_C"/>
    <property type="match status" value="1"/>
</dbReference>
<protein>
    <submittedName>
        <fullName evidence="8">Acetoacetyl-CoA synthetase</fullName>
        <ecNumber evidence="8">6.2.1.16</ecNumber>
    </submittedName>
</protein>
<dbReference type="PANTHER" id="PTHR42921">
    <property type="entry name" value="ACETOACETYL-COA SYNTHETASE"/>
    <property type="match status" value="1"/>
</dbReference>
<dbReference type="NCBIfam" id="TIGR01217">
    <property type="entry name" value="ac_ac_CoA_syn"/>
    <property type="match status" value="1"/>
</dbReference>
<comment type="caution">
    <text evidence="8">The sequence shown here is derived from an EMBL/GenBank/DDBJ whole genome shotgun (WGS) entry which is preliminary data.</text>
</comment>
<dbReference type="InterPro" id="IPR005914">
    <property type="entry name" value="Acac_CoA_synth"/>
</dbReference>
<dbReference type="Proteomes" id="UP001516061">
    <property type="component" value="Unassembled WGS sequence"/>
</dbReference>
<evidence type="ECO:0000256" key="3">
    <source>
        <dbReference type="ARBA" id="ARBA00022741"/>
    </source>
</evidence>
<name>A0ABX2G2M7_9BURK</name>
<keyword evidence="9" id="KW-1185">Reference proteome</keyword>
<dbReference type="RefSeq" id="WP_173805300.1">
    <property type="nucleotide sequence ID" value="NZ_JABSNM010000008.1"/>
</dbReference>
<dbReference type="InterPro" id="IPR045851">
    <property type="entry name" value="AMP-bd_C_sf"/>
</dbReference>
<dbReference type="InterPro" id="IPR020845">
    <property type="entry name" value="AMP-binding_CS"/>
</dbReference>
<proteinExistence type="inferred from homology"/>
<comment type="similarity">
    <text evidence="1">Belongs to the ATP-dependent AMP-binding enzyme family.</text>
</comment>
<dbReference type="Gene3D" id="3.30.300.30">
    <property type="match status" value="1"/>
</dbReference>
<dbReference type="Pfam" id="PF00501">
    <property type="entry name" value="AMP-binding"/>
    <property type="match status" value="1"/>
</dbReference>
<dbReference type="GO" id="GO:0030729">
    <property type="term" value="F:acetoacetate-CoA ligase activity"/>
    <property type="evidence" value="ECO:0007669"/>
    <property type="project" value="UniProtKB-EC"/>
</dbReference>
<keyword evidence="3" id="KW-0547">Nucleotide-binding</keyword>
<dbReference type="PROSITE" id="PS00455">
    <property type="entry name" value="AMP_BINDING"/>
    <property type="match status" value="1"/>
</dbReference>
<evidence type="ECO:0000259" key="6">
    <source>
        <dbReference type="Pfam" id="PF13193"/>
    </source>
</evidence>
<reference evidence="8 9" key="1">
    <citation type="submission" date="2020-05" db="EMBL/GenBank/DDBJ databases">
        <title>Genomic Encyclopedia of Type Strains, Phase IV (KMG-V): Genome sequencing to study the core and pangenomes of soil and plant-associated prokaryotes.</title>
        <authorList>
            <person name="Whitman W."/>
        </authorList>
    </citation>
    <scope>NUCLEOTIDE SEQUENCE [LARGE SCALE GENOMIC DNA]</scope>
    <source>
        <strain evidence="8 9">C29</strain>
    </source>
</reference>
<dbReference type="EC" id="6.2.1.16" evidence="8"/>
<organism evidence="8 9">
    <name type="scientific">Sphaerotilus uruguayifluvii</name>
    <dbReference type="NCBI Taxonomy" id="2735897"/>
    <lineage>
        <taxon>Bacteria</taxon>
        <taxon>Pseudomonadati</taxon>
        <taxon>Pseudomonadota</taxon>
        <taxon>Betaproteobacteria</taxon>
        <taxon>Burkholderiales</taxon>
        <taxon>Sphaerotilaceae</taxon>
        <taxon>Sphaerotilus</taxon>
    </lineage>
</organism>
<evidence type="ECO:0000256" key="4">
    <source>
        <dbReference type="ARBA" id="ARBA00022840"/>
    </source>
</evidence>
<evidence type="ECO:0000259" key="7">
    <source>
        <dbReference type="Pfam" id="PF16177"/>
    </source>
</evidence>
<dbReference type="Gene3D" id="3.40.50.12780">
    <property type="entry name" value="N-terminal domain of ligase-like"/>
    <property type="match status" value="1"/>
</dbReference>
<sequence>MALPEPRITLFLRWLAQERRLRFEHYDDLWQWSVDDQDAFWGALWDWFDIESPVEPVVALADGRVPGAVWFPGTQLNYARQVFRHADEAHGADIPAIVFRNEMLQDAGRTLRVSWPELRREVASLAVAMRGMGVQRNDRVAAYLPNAPQTVVAFLACASLGAIWSVCSPDMGAGAVLERFRQIEPKVLIGCDGSTWGGRDHDRRPLLHTLLDGLPSVEHMILWPCLDRDAEADEFAAPGRRAWDLRPLLAGNPWNFEPEWLPFDHPLWIVYSSGTSGLPKPIVHGHGGVILEHLKLNVLHNNLGPSVDTGDVFHWTTSSGWVMWNLQVGALLGGTTIALHDGHPAGRADAPDWGLLWRFAAETGTTHLGAGAAVLTAMSRSGIEPTQAADLSALRAVGSTGSPLPAEVHAWLQQQLPPQDEGRPMWISSIAGGTDFAGAFVAGLPTLANPPGEIQCRCLGAAVEAWGPPQADGRGEPLTDAVGELVCTRPLPSMPLYFWKDEGDRRLIESYFETYPGHDGVGAVWRHGDWIRLVPHPQEGRTGAVILGRSDATLNRRGVRLGSAEIYSAVEALPEIADSLVVDLHDAGHPDGEIVMLVVPARGAVLDETLAGHIRTRIATQVSPHHLPDRILAAPAIPRTLSGKKMELPVRRMLQGEPADRVMSRDAVSPPEIVDWLEQLVADQGIPRPAGGIM</sequence>
<keyword evidence="4" id="KW-0067">ATP-binding</keyword>
<evidence type="ECO:0000259" key="5">
    <source>
        <dbReference type="Pfam" id="PF00501"/>
    </source>
</evidence>
<feature type="domain" description="Acetyl-coenzyme A synthetase N-terminal" evidence="7">
    <location>
        <begin position="26"/>
        <end position="79"/>
    </location>
</feature>
<dbReference type="InterPro" id="IPR042099">
    <property type="entry name" value="ANL_N_sf"/>
</dbReference>
<dbReference type="PANTHER" id="PTHR42921:SF1">
    <property type="entry name" value="ACETOACETYL-COA SYNTHETASE"/>
    <property type="match status" value="1"/>
</dbReference>
<dbReference type="InterPro" id="IPR025110">
    <property type="entry name" value="AMP-bd_C"/>
</dbReference>
<evidence type="ECO:0000256" key="1">
    <source>
        <dbReference type="ARBA" id="ARBA00006432"/>
    </source>
</evidence>
<feature type="domain" description="AMP-binding enzyme C-terminal" evidence="6">
    <location>
        <begin position="566"/>
        <end position="644"/>
    </location>
</feature>
<dbReference type="Pfam" id="PF16177">
    <property type="entry name" value="ACAS_N"/>
    <property type="match status" value="1"/>
</dbReference>
<evidence type="ECO:0000313" key="9">
    <source>
        <dbReference type="Proteomes" id="UP001516061"/>
    </source>
</evidence>
<dbReference type="SUPFAM" id="SSF56801">
    <property type="entry name" value="Acetyl-CoA synthetase-like"/>
    <property type="match status" value="1"/>
</dbReference>
<feature type="domain" description="AMP-dependent synthetase/ligase" evidence="5">
    <location>
        <begin position="86"/>
        <end position="418"/>
    </location>
</feature>
<evidence type="ECO:0000256" key="2">
    <source>
        <dbReference type="ARBA" id="ARBA00022598"/>
    </source>
</evidence>